<organism evidence="2 3">
    <name type="scientific">Pseudomonas fluorescens ICMP 11288</name>
    <dbReference type="NCBI Taxonomy" id="1198309"/>
    <lineage>
        <taxon>Bacteria</taxon>
        <taxon>Pseudomonadati</taxon>
        <taxon>Pseudomonadota</taxon>
        <taxon>Gammaproteobacteria</taxon>
        <taxon>Pseudomonadales</taxon>
        <taxon>Pseudomonadaceae</taxon>
        <taxon>Pseudomonas</taxon>
    </lineage>
</organism>
<reference evidence="2 3" key="1">
    <citation type="submission" date="2015-09" db="EMBL/GenBank/DDBJ databases">
        <title>Genome sequence of ICMP 11288.</title>
        <authorList>
            <person name="Visnovsky S."/>
            <person name="Lu A."/>
            <person name="Panda P."/>
            <person name="Pitman A."/>
        </authorList>
    </citation>
    <scope>NUCLEOTIDE SEQUENCE [LARGE SCALE GENOMIC DNA]</scope>
    <source>
        <strain evidence="2 3">ICMP 11288</strain>
    </source>
</reference>
<proteinExistence type="predicted"/>
<comment type="caution">
    <text evidence="2">The sequence shown here is derived from an EMBL/GenBank/DDBJ whole genome shotgun (WGS) entry which is preliminary data.</text>
</comment>
<feature type="chain" id="PRO_5006903629" description="DUF2790 domain-containing protein" evidence="1">
    <location>
        <begin position="24"/>
        <end position="86"/>
    </location>
</feature>
<name>A0A0W0HN23_PSEFL</name>
<sequence length="86" mass="9355">MKLRTLLFTGTLALAAVSGMAQADTAAKPVPYQYGTPLNVDKVIAMHEEDTDACKVINADIKFVDKAGKIEDVGYRKMSEACDFQN</sequence>
<evidence type="ECO:0000256" key="1">
    <source>
        <dbReference type="SAM" id="SignalP"/>
    </source>
</evidence>
<accession>A0A0W0HN23</accession>
<dbReference type="InterPro" id="IPR021245">
    <property type="entry name" value="DUF2790"/>
</dbReference>
<gene>
    <name evidence="2" type="ORF">AO063_24535</name>
</gene>
<dbReference type="Proteomes" id="UP000054197">
    <property type="component" value="Unassembled WGS sequence"/>
</dbReference>
<dbReference type="RefSeq" id="WP_058421239.1">
    <property type="nucleotide sequence ID" value="NZ_LKEF01000031.1"/>
</dbReference>
<dbReference type="Gene3D" id="2.30.140.50">
    <property type="entry name" value="Protein of unknown function DUF2790"/>
    <property type="match status" value="1"/>
</dbReference>
<feature type="signal peptide" evidence="1">
    <location>
        <begin position="1"/>
        <end position="23"/>
    </location>
</feature>
<protein>
    <recommendedName>
        <fullName evidence="4">DUF2790 domain-containing protein</fullName>
    </recommendedName>
</protein>
<dbReference type="EMBL" id="LKEF01000031">
    <property type="protein sequence ID" value="KTB61970.1"/>
    <property type="molecule type" value="Genomic_DNA"/>
</dbReference>
<evidence type="ECO:0000313" key="3">
    <source>
        <dbReference type="Proteomes" id="UP000054197"/>
    </source>
</evidence>
<keyword evidence="1" id="KW-0732">Signal</keyword>
<evidence type="ECO:0000313" key="2">
    <source>
        <dbReference type="EMBL" id="KTB61970.1"/>
    </source>
</evidence>
<dbReference type="AlphaFoldDB" id="A0A0W0HN23"/>
<dbReference type="Pfam" id="PF10976">
    <property type="entry name" value="DUF2790"/>
    <property type="match status" value="1"/>
</dbReference>
<evidence type="ECO:0008006" key="4">
    <source>
        <dbReference type="Google" id="ProtNLM"/>
    </source>
</evidence>